<dbReference type="CDD" id="cd04254">
    <property type="entry name" value="AAK_UMPK-PyrH-Ec"/>
    <property type="match status" value="1"/>
</dbReference>
<keyword evidence="7 11" id="KW-0418">Kinase</keyword>
<feature type="region of interest" description="Involved in allosteric activation by GTP" evidence="11">
    <location>
        <begin position="20"/>
        <end position="25"/>
    </location>
</feature>
<dbReference type="GO" id="GO:0006225">
    <property type="term" value="P:UDP biosynthetic process"/>
    <property type="evidence" value="ECO:0007669"/>
    <property type="project" value="TreeGrafter"/>
</dbReference>
<feature type="binding site" evidence="11">
    <location>
        <position position="74"/>
    </location>
    <ligand>
        <name>UMP</name>
        <dbReference type="ChEBI" id="CHEBI:57865"/>
    </ligand>
</feature>
<evidence type="ECO:0000256" key="3">
    <source>
        <dbReference type="ARBA" id="ARBA00007614"/>
    </source>
</evidence>
<evidence type="ECO:0000256" key="2">
    <source>
        <dbReference type="ARBA" id="ARBA00004791"/>
    </source>
</evidence>
<dbReference type="InterPro" id="IPR036393">
    <property type="entry name" value="AceGlu_kinase-like_sf"/>
</dbReference>
<evidence type="ECO:0000313" key="13">
    <source>
        <dbReference type="EMBL" id="SJZ38585.1"/>
    </source>
</evidence>
<evidence type="ECO:0000256" key="10">
    <source>
        <dbReference type="ARBA" id="ARBA00047767"/>
    </source>
</evidence>
<proteinExistence type="inferred from homology"/>
<dbReference type="EMBL" id="FUWU01000004">
    <property type="protein sequence ID" value="SJZ38585.1"/>
    <property type="molecule type" value="Genomic_DNA"/>
</dbReference>
<organism evidence="13 14">
    <name type="scientific">Fibrobacter intestinalis</name>
    <dbReference type="NCBI Taxonomy" id="28122"/>
    <lineage>
        <taxon>Bacteria</taxon>
        <taxon>Pseudomonadati</taxon>
        <taxon>Fibrobacterota</taxon>
        <taxon>Fibrobacteria</taxon>
        <taxon>Fibrobacterales</taxon>
        <taxon>Fibrobacteraceae</taxon>
        <taxon>Fibrobacter</taxon>
    </lineage>
</organism>
<comment type="caution">
    <text evidence="11">Lacks conserved residue(s) required for the propagation of feature annotation.</text>
</comment>
<evidence type="ECO:0000256" key="1">
    <source>
        <dbReference type="ARBA" id="ARBA00004496"/>
    </source>
</evidence>
<feature type="binding site" evidence="11">
    <location>
        <position position="59"/>
    </location>
    <ligand>
        <name>ATP</name>
        <dbReference type="ChEBI" id="CHEBI:30616"/>
    </ligand>
</feature>
<dbReference type="Pfam" id="PF00696">
    <property type="entry name" value="AA_kinase"/>
    <property type="match status" value="1"/>
</dbReference>
<feature type="binding site" evidence="11">
    <location>
        <begin position="12"/>
        <end position="15"/>
    </location>
    <ligand>
        <name>ATP</name>
        <dbReference type="ChEBI" id="CHEBI:30616"/>
    </ligand>
</feature>
<feature type="binding site" evidence="11">
    <location>
        <position position="54"/>
    </location>
    <ligand>
        <name>UMP</name>
        <dbReference type="ChEBI" id="CHEBI:57865"/>
    </ligand>
</feature>
<dbReference type="SUPFAM" id="SSF53633">
    <property type="entry name" value="Carbamate kinase-like"/>
    <property type="match status" value="1"/>
</dbReference>
<evidence type="ECO:0000256" key="4">
    <source>
        <dbReference type="ARBA" id="ARBA00022490"/>
    </source>
</evidence>
<comment type="subcellular location">
    <subcellularLocation>
        <location evidence="1 11">Cytoplasm</location>
    </subcellularLocation>
</comment>
<evidence type="ECO:0000256" key="7">
    <source>
        <dbReference type="ARBA" id="ARBA00022777"/>
    </source>
</evidence>
<comment type="function">
    <text evidence="11">Catalyzes the reversible phosphorylation of UMP to UDP.</text>
</comment>
<comment type="catalytic activity">
    <reaction evidence="10 11">
        <text>UMP + ATP = UDP + ADP</text>
        <dbReference type="Rhea" id="RHEA:24400"/>
        <dbReference type="ChEBI" id="CHEBI:30616"/>
        <dbReference type="ChEBI" id="CHEBI:57865"/>
        <dbReference type="ChEBI" id="CHEBI:58223"/>
        <dbReference type="ChEBI" id="CHEBI:456216"/>
        <dbReference type="EC" id="2.7.4.22"/>
    </reaction>
</comment>
<protein>
    <recommendedName>
        <fullName evidence="11">Uridylate kinase</fullName>
        <shortName evidence="11">UK</shortName>
        <ecNumber evidence="11">2.7.4.22</ecNumber>
    </recommendedName>
    <alternativeName>
        <fullName evidence="11">Uridine monophosphate kinase</fullName>
        <shortName evidence="11">UMP kinase</shortName>
        <shortName evidence="11">UMPK</shortName>
    </alternativeName>
</protein>
<dbReference type="EC" id="2.7.4.22" evidence="11"/>
<dbReference type="HAMAP" id="MF_01220_B">
    <property type="entry name" value="PyrH_B"/>
    <property type="match status" value="1"/>
</dbReference>
<dbReference type="PANTHER" id="PTHR42833:SF4">
    <property type="entry name" value="URIDYLATE KINASE PUMPKIN, CHLOROPLASTIC"/>
    <property type="match status" value="1"/>
</dbReference>
<dbReference type="Proteomes" id="UP000190449">
    <property type="component" value="Unassembled WGS sequence"/>
</dbReference>
<dbReference type="InterPro" id="IPR011817">
    <property type="entry name" value="Uridylate_kinase"/>
</dbReference>
<keyword evidence="8 11" id="KW-0067">ATP-binding</keyword>
<dbReference type="PANTHER" id="PTHR42833">
    <property type="entry name" value="URIDYLATE KINASE"/>
    <property type="match status" value="1"/>
</dbReference>
<keyword evidence="4 11" id="KW-0963">Cytoplasm</keyword>
<dbReference type="NCBIfam" id="TIGR02075">
    <property type="entry name" value="pyrH_bact"/>
    <property type="match status" value="1"/>
</dbReference>
<dbReference type="FunFam" id="3.40.1160.10:FF:000001">
    <property type="entry name" value="Uridylate kinase"/>
    <property type="match status" value="1"/>
</dbReference>
<feature type="binding site" evidence="11">
    <location>
        <position position="55"/>
    </location>
    <ligand>
        <name>ATP</name>
        <dbReference type="ChEBI" id="CHEBI:30616"/>
    </ligand>
</feature>
<dbReference type="STRING" id="28122.SAMN02745108_00342"/>
<evidence type="ECO:0000256" key="9">
    <source>
        <dbReference type="ARBA" id="ARBA00022975"/>
    </source>
</evidence>
<comment type="subunit">
    <text evidence="11">Homohexamer.</text>
</comment>
<dbReference type="AlphaFoldDB" id="A0A1T4K8D7"/>
<evidence type="ECO:0000256" key="5">
    <source>
        <dbReference type="ARBA" id="ARBA00022679"/>
    </source>
</evidence>
<dbReference type="GO" id="GO:0005524">
    <property type="term" value="F:ATP binding"/>
    <property type="evidence" value="ECO:0007669"/>
    <property type="project" value="UniProtKB-KW"/>
</dbReference>
<feature type="domain" description="Aspartate/glutamate/uridylate kinase" evidence="12">
    <location>
        <begin position="7"/>
        <end position="215"/>
    </location>
</feature>
<dbReference type="GO" id="GO:0033862">
    <property type="term" value="F:UMP kinase activity"/>
    <property type="evidence" value="ECO:0007669"/>
    <property type="project" value="UniProtKB-EC"/>
</dbReference>
<dbReference type="UniPathway" id="UPA00159">
    <property type="reaction ID" value="UER00275"/>
</dbReference>
<accession>A0A1T4K8D7</accession>
<dbReference type="InterPro" id="IPR015963">
    <property type="entry name" value="Uridylate_kinase_bac"/>
</dbReference>
<evidence type="ECO:0000259" key="12">
    <source>
        <dbReference type="Pfam" id="PF00696"/>
    </source>
</evidence>
<evidence type="ECO:0000313" key="14">
    <source>
        <dbReference type="Proteomes" id="UP000190449"/>
    </source>
</evidence>
<name>A0A1T4K8D7_9BACT</name>
<dbReference type="PIRSF" id="PIRSF005650">
    <property type="entry name" value="Uridylate_kin"/>
    <property type="match status" value="1"/>
</dbReference>
<keyword evidence="6 11" id="KW-0547">Nucleotide-binding</keyword>
<dbReference type="InterPro" id="IPR001048">
    <property type="entry name" value="Asp/Glu/Uridylate_kinase"/>
</dbReference>
<feature type="binding site" evidence="11">
    <location>
        <position position="171"/>
    </location>
    <ligand>
        <name>ATP</name>
        <dbReference type="ChEBI" id="CHEBI:30616"/>
    </ligand>
</feature>
<comment type="activity regulation">
    <text evidence="11">Allosterically activated by GTP. Inhibited by UTP.</text>
</comment>
<gene>
    <name evidence="11" type="primary">pyrH</name>
    <name evidence="13" type="ORF">SAMN02745108_00342</name>
</gene>
<dbReference type="GO" id="GO:0005737">
    <property type="term" value="C:cytoplasm"/>
    <property type="evidence" value="ECO:0007669"/>
    <property type="project" value="UniProtKB-SubCell"/>
</dbReference>
<sequence length="237" mass="25003">MANAKFNRILLKLSGEALAGQKGFGIDSEILTTMASEIASVVKSGVQVALVIGGGNLVRGISASAGGMNRAQGDAMGMLGTVMNGLAMQDALDKQGVPCVVMSAIRMEPVCEFFDRRRALSLLSSGTVVIFSAGTGNPYFTTDSAAALRAIESECDVIMKATKVDGIYDDDPVKNPAAKRFDDITYTEVIRRGLKVMDTAAVALCLEQKMPILVFKMEQGNLTKATVEGSLGTLVHC</sequence>
<keyword evidence="11" id="KW-0021">Allosteric enzyme</keyword>
<comment type="similarity">
    <text evidence="3 11">Belongs to the UMP kinase family.</text>
</comment>
<feature type="binding site" evidence="11">
    <location>
        <begin position="135"/>
        <end position="142"/>
    </location>
    <ligand>
        <name>UMP</name>
        <dbReference type="ChEBI" id="CHEBI:57865"/>
    </ligand>
</feature>
<comment type="pathway">
    <text evidence="2 11">Pyrimidine metabolism; CTP biosynthesis via de novo pathway; UDP from UMP (UMPK route): step 1/1.</text>
</comment>
<reference evidence="13 14" key="1">
    <citation type="submission" date="2017-02" db="EMBL/GenBank/DDBJ databases">
        <authorList>
            <person name="Peterson S.W."/>
        </authorList>
    </citation>
    <scope>NUCLEOTIDE SEQUENCE [LARGE SCALE GENOMIC DNA]</scope>
    <source>
        <strain evidence="13 14">ATCC 43854</strain>
    </source>
</reference>
<keyword evidence="5 11" id="KW-0808">Transferase</keyword>
<evidence type="ECO:0000256" key="8">
    <source>
        <dbReference type="ARBA" id="ARBA00022840"/>
    </source>
</evidence>
<dbReference type="GO" id="GO:0044210">
    <property type="term" value="P:'de novo' CTP biosynthetic process"/>
    <property type="evidence" value="ECO:0007669"/>
    <property type="project" value="UniProtKB-UniRule"/>
</dbReference>
<keyword evidence="9 11" id="KW-0665">Pyrimidine biosynthesis</keyword>
<dbReference type="RefSeq" id="WP_078775521.1">
    <property type="nucleotide sequence ID" value="NZ_FUWU01000004.1"/>
</dbReference>
<dbReference type="Gene3D" id="3.40.1160.10">
    <property type="entry name" value="Acetylglutamate kinase-like"/>
    <property type="match status" value="1"/>
</dbReference>
<evidence type="ECO:0000256" key="11">
    <source>
        <dbReference type="HAMAP-Rule" id="MF_01220"/>
    </source>
</evidence>
<feature type="binding site" evidence="11">
    <location>
        <position position="168"/>
    </location>
    <ligand>
        <name>ATP</name>
        <dbReference type="ChEBI" id="CHEBI:30616"/>
    </ligand>
</feature>
<evidence type="ECO:0000256" key="6">
    <source>
        <dbReference type="ARBA" id="ARBA00022741"/>
    </source>
</evidence>
<feature type="binding site" evidence="11">
    <location>
        <position position="162"/>
    </location>
    <ligand>
        <name>ATP</name>
        <dbReference type="ChEBI" id="CHEBI:30616"/>
    </ligand>
</feature>